<dbReference type="InterPro" id="IPR017441">
    <property type="entry name" value="Protein_kinase_ATP_BS"/>
</dbReference>
<evidence type="ECO:0000256" key="22">
    <source>
        <dbReference type="PROSITE-ProRule" id="PRU01077"/>
    </source>
</evidence>
<evidence type="ECO:0000256" key="15">
    <source>
        <dbReference type="ARBA" id="ARBA00022842"/>
    </source>
</evidence>
<evidence type="ECO:0000256" key="13">
    <source>
        <dbReference type="ARBA" id="ARBA00022777"/>
    </source>
</evidence>
<dbReference type="PANTHER" id="PTHR24353">
    <property type="entry name" value="CYCLIC NUCLEOTIDE-DEPENDENT PROTEIN KINASE"/>
    <property type="match status" value="1"/>
</dbReference>
<evidence type="ECO:0000259" key="26">
    <source>
        <dbReference type="PROSITE" id="PS50011"/>
    </source>
</evidence>
<dbReference type="CDD" id="cd00038">
    <property type="entry name" value="CAP_ED"/>
    <property type="match status" value="3"/>
</dbReference>
<keyword evidence="8" id="KW-0140">cGMP</keyword>
<protein>
    <recommendedName>
        <fullName evidence="19">cGMP-dependent protein kinase</fullName>
        <ecNumber evidence="5">2.7.11.12</ecNumber>
    </recommendedName>
</protein>
<dbReference type="OrthoDB" id="74360at2759"/>
<evidence type="ECO:0000256" key="4">
    <source>
        <dbReference type="ARBA" id="ARBA00006352"/>
    </source>
</evidence>
<feature type="domain" description="Cyclic nucleotide-binding" evidence="27">
    <location>
        <begin position="83"/>
        <end position="198"/>
    </location>
</feature>
<comment type="cofactor">
    <cofactor evidence="1">
        <name>Mg(2+)</name>
        <dbReference type="ChEBI" id="CHEBI:18420"/>
    </cofactor>
</comment>
<keyword evidence="10 25" id="KW-0812">Transmembrane</keyword>
<dbReference type="GO" id="GO:0005952">
    <property type="term" value="C:cAMP-dependent protein kinase complex"/>
    <property type="evidence" value="ECO:0007669"/>
    <property type="project" value="TreeGrafter"/>
</dbReference>
<accession>A0A1V9Y7Q6</accession>
<dbReference type="GO" id="GO:0004692">
    <property type="term" value="F:cGMP-dependent protein kinase activity"/>
    <property type="evidence" value="ECO:0007669"/>
    <property type="project" value="UniProtKB-EC"/>
</dbReference>
<keyword evidence="7" id="KW-0723">Serine/threonine-protein kinase</keyword>
<comment type="catalytic activity">
    <reaction evidence="20">
        <text>L-threonyl-[protein] + ATP = O-phospho-L-threonyl-[protein] + ADP + H(+)</text>
        <dbReference type="Rhea" id="RHEA:46608"/>
        <dbReference type="Rhea" id="RHEA-COMP:11060"/>
        <dbReference type="Rhea" id="RHEA-COMP:11605"/>
        <dbReference type="ChEBI" id="CHEBI:15378"/>
        <dbReference type="ChEBI" id="CHEBI:30013"/>
        <dbReference type="ChEBI" id="CHEBI:30616"/>
        <dbReference type="ChEBI" id="CHEBI:61977"/>
        <dbReference type="ChEBI" id="CHEBI:456216"/>
        <dbReference type="EC" id="2.7.11.12"/>
    </reaction>
</comment>
<dbReference type="Gene3D" id="1.10.510.10">
    <property type="entry name" value="Transferase(Phosphotransferase) domain 1"/>
    <property type="match status" value="1"/>
</dbReference>
<dbReference type="SMART" id="SM00055">
    <property type="entry name" value="FCH"/>
    <property type="match status" value="2"/>
</dbReference>
<keyword evidence="13 31" id="KW-0418">Kinase</keyword>
<dbReference type="SUPFAM" id="SSF51206">
    <property type="entry name" value="cAMP-binding domain-like"/>
    <property type="match status" value="3"/>
</dbReference>
<dbReference type="PROSITE" id="PS51778">
    <property type="entry name" value="VAST"/>
    <property type="match status" value="1"/>
</dbReference>
<feature type="transmembrane region" description="Helical" evidence="25">
    <location>
        <begin position="1838"/>
        <end position="1857"/>
    </location>
</feature>
<dbReference type="InterPro" id="IPR000719">
    <property type="entry name" value="Prot_kinase_dom"/>
</dbReference>
<dbReference type="Pfam" id="PF00027">
    <property type="entry name" value="cNMP_binding"/>
    <property type="match status" value="3"/>
</dbReference>
<dbReference type="Pfam" id="PF00611">
    <property type="entry name" value="FCH"/>
    <property type="match status" value="1"/>
</dbReference>
<keyword evidence="6" id="KW-0963">Cytoplasm</keyword>
<organism evidence="31 32">
    <name type="scientific">Thraustotheca clavata</name>
    <dbReference type="NCBI Taxonomy" id="74557"/>
    <lineage>
        <taxon>Eukaryota</taxon>
        <taxon>Sar</taxon>
        <taxon>Stramenopiles</taxon>
        <taxon>Oomycota</taxon>
        <taxon>Saprolegniomycetes</taxon>
        <taxon>Saprolegniales</taxon>
        <taxon>Achlyaceae</taxon>
        <taxon>Thraustotheca</taxon>
    </lineage>
</organism>
<evidence type="ECO:0000259" key="27">
    <source>
        <dbReference type="PROSITE" id="PS50042"/>
    </source>
</evidence>
<evidence type="ECO:0000259" key="29">
    <source>
        <dbReference type="PROSITE" id="PS51741"/>
    </source>
</evidence>
<evidence type="ECO:0000256" key="8">
    <source>
        <dbReference type="ARBA" id="ARBA00022535"/>
    </source>
</evidence>
<keyword evidence="22 24" id="KW-0175">Coiled coil</keyword>
<sequence>MATGRKPGAGTHNIDVRGDGIVEKKASSITMKSMLHACRSVLRRPRIHGCSIEPESEILTLPHVPKSEASMKIISTALRKHYLFQTLDDSQLAQVGQVMDLESRNEGEDVITQGDEGNLFYVLECGTCQVLVNDEPVAYYIGGQAFGELALLYNAPRAATVKATSCCTLWSINRAVFRKILTTAEMQSQKARLAFLKRVDFLSNLSEKHLRKIVDVLRMEYYSDGSTIIRQGDEGNTFYIIVKGNVLCSKVTASGEKLLVTLNPGQYFGERALLQNAPRQVNCTAQGRVVCYVLGRLDFTQLLGPLQPLLDRYQRRRTIREIALLDHLNDAELDMVAASFHTVSFNDTDKIIRQGEFGSSFYIIQRGKVSVQKSGVQVMLLRPGDCFGERSLMYNEPRAADCVAIGEVECICLDRQTFERCLKKLRTIMLEEAQRQERIQASILGNTTQQRITLNDLEKCDTIGTGTFGHVLMVKHKPTKHIYALKCMQKYHLVQTRQVENIINEKRLIRECNHPFILKLYDTFSDSDQLYMVLELIQGGELWSLLYEKSYRLPSNNLGGLDSASARFYAAIIIDVFNYLQSMNIAYRDLKPENLMIDNKGYLKIVDFGFAKRIPFMKKGMLCEKTYTVCGTQEYMAPEILLHRGYTCAVDHWALGCLIYELLMGHTPFYSTTNDDVQVVWNILHSQTTLYFPPQFDPLARDLIQKLLEPNPSLRLGSLPNNMQDIQQHPWFTSVHFDWTSLHNQSLNPPYIPPIKNAMDISQFGHFPHSMNIIKYDGDDFEVILTKQLFLSFCVVVVMTDMEMMVSYDVQLFEAFPAVCAKGKNGVQTCQALSQFLQDRANFEMIYSKQLAKIQQNSKSEDWAKQVANLWNVVQKAVATIALEHNEFANKHTTSIVAGIKACTSQQEIQIQQLTSEGLKIKSRYQEYLHKQSKAKERYEKKCNDALELLQSLTRKPPSESEQKSDIFSKVWDTTKNLGFPSQERQKQKIAGALDDILSAEKNYVRSVDVSNKQRGIYERSLKENLRAFEITEEQRLEYIKDLLLRNEKARLGMLKKIEAVISDMQTSSQSIDVLDDIEVGFVNVLGLNSPEFTTSTNWLTDLDSGRLSAIVSGAQSMSDQGVIFTHAMMNTLVEYISAEENFVQSLDKLSAQHSIEEKSTFFSSYPMVRQEGTTLATAWSSVVTQLQRVSHLHREFGSLLAEPVSLSLDTMKSEYDETKLKLDVELGQIYSTILQEAQALGRLNQRLESKNKEVQVRQAHLTASGSTISDKEDMLHHLGLADSPSERERKLGWKLDQLREEISDLQLQVDSSRTALLAKAEQYRQELQRILSCYMKNEKYRLDVKKSSLRSLVKAHEHLVVGLKSASTTILTDVDQISATEDIKEFIRLASVSTDEPVEVTPEFTTSPILLEHIKAHVVSMNKPKLFVSASNSNLLNKTIDETEDSNVSEADVKLDESKDDKDSLLFAMSTAEFQKVFNLPTSEQVVASFSCALYLNNFPYQGRLYLSQTYLCFTGWRYAHVVLPLLEISLMERKNTAIVVPNALELTTDTQGKLFFASFIYRDECMQSIAQLRQIQQQMQAIMTPEVAESSTVEATQEPAPPTSVDLAEQEAILKSDYDIVMDEALPFPFTFAYSDLWDPQCYLSNLLETTGETNVVVGDWELTPIVYAAFKNKETFQKCRTVKYTHNKKYMVGPSAIPTVQTQRVLYDANVCFVLSVTATVSDAPYHDYFRAESRWLFTPQNNNTCRLQTGVRLNWVKSTWLKKQIEGATASESKETMKAWTVKAIEAYKKSSLSDDAIEITNVVDTKEREVPTVVLTPVNTPRWKAFELKNAEFRLIVVVALFLYLLIGFEILRLQSESLRVQTETMQLTRELYMMIAENARNMPTN</sequence>
<dbReference type="PROSITE" id="PS00107">
    <property type="entry name" value="PROTEIN_KINASE_ATP"/>
    <property type="match status" value="1"/>
</dbReference>
<keyword evidence="11" id="KW-0479">Metal-binding</keyword>
<dbReference type="PROSITE" id="PS00889">
    <property type="entry name" value="CNMP_BINDING_2"/>
    <property type="match status" value="1"/>
</dbReference>
<dbReference type="PROSITE" id="PS50011">
    <property type="entry name" value="PROTEIN_KINASE_DOM"/>
    <property type="match status" value="1"/>
</dbReference>
<evidence type="ECO:0000256" key="17">
    <source>
        <dbReference type="ARBA" id="ARBA00022992"/>
    </source>
</evidence>
<dbReference type="InterPro" id="IPR011993">
    <property type="entry name" value="PH-like_dom_sf"/>
</dbReference>
<feature type="domain" description="AGC-kinase C-terminal" evidence="28">
    <location>
        <begin position="735"/>
        <end position="805"/>
    </location>
</feature>
<feature type="binding site" evidence="23">
    <location>
        <position position="486"/>
    </location>
    <ligand>
        <name>ATP</name>
        <dbReference type="ChEBI" id="CHEBI:30616"/>
    </ligand>
</feature>
<evidence type="ECO:0000259" key="30">
    <source>
        <dbReference type="PROSITE" id="PS51778"/>
    </source>
</evidence>
<dbReference type="Pfam" id="PF02893">
    <property type="entry name" value="GRAM"/>
    <property type="match status" value="1"/>
</dbReference>
<dbReference type="InterPro" id="IPR004182">
    <property type="entry name" value="GRAM"/>
</dbReference>
<evidence type="ECO:0000256" key="3">
    <source>
        <dbReference type="ARBA" id="ARBA00004308"/>
    </source>
</evidence>
<evidence type="ECO:0000256" key="12">
    <source>
        <dbReference type="ARBA" id="ARBA00022741"/>
    </source>
</evidence>
<dbReference type="GO" id="GO:0016020">
    <property type="term" value="C:membrane"/>
    <property type="evidence" value="ECO:0007669"/>
    <property type="project" value="UniProtKB-SubCell"/>
</dbReference>
<evidence type="ECO:0000256" key="18">
    <source>
        <dbReference type="ARBA" id="ARBA00023136"/>
    </source>
</evidence>
<dbReference type="PROSITE" id="PS51741">
    <property type="entry name" value="F_BAR"/>
    <property type="match status" value="1"/>
</dbReference>
<comment type="subcellular location">
    <subcellularLocation>
        <location evidence="3">Endomembrane system</location>
    </subcellularLocation>
    <subcellularLocation>
        <location evidence="2">Membrane</location>
        <topology evidence="2">Single-pass membrane protein</topology>
    </subcellularLocation>
</comment>
<evidence type="ECO:0000256" key="6">
    <source>
        <dbReference type="ARBA" id="ARBA00022490"/>
    </source>
</evidence>
<dbReference type="InterPro" id="IPR018488">
    <property type="entry name" value="cNMP-bd_CS"/>
</dbReference>
<dbReference type="GO" id="GO:0046872">
    <property type="term" value="F:metal ion binding"/>
    <property type="evidence" value="ECO:0007669"/>
    <property type="project" value="UniProtKB-KW"/>
</dbReference>
<feature type="domain" description="Cyclic nucleotide-binding" evidence="27">
    <location>
        <begin position="201"/>
        <end position="305"/>
    </location>
</feature>
<dbReference type="GO" id="GO:0012505">
    <property type="term" value="C:endomembrane system"/>
    <property type="evidence" value="ECO:0007669"/>
    <property type="project" value="UniProtKB-SubCell"/>
</dbReference>
<comment type="caution">
    <text evidence="31">The sequence shown here is derived from an EMBL/GenBank/DDBJ whole genome shotgun (WGS) entry which is preliminary data.</text>
</comment>
<evidence type="ECO:0000256" key="11">
    <source>
        <dbReference type="ARBA" id="ARBA00022723"/>
    </source>
</evidence>
<dbReference type="Gene3D" id="2.30.29.30">
    <property type="entry name" value="Pleckstrin-homology domain (PH domain)/Phosphotyrosine-binding domain (PTB)"/>
    <property type="match status" value="1"/>
</dbReference>
<dbReference type="SMART" id="SM00100">
    <property type="entry name" value="cNMP"/>
    <property type="match status" value="3"/>
</dbReference>
<evidence type="ECO:0000256" key="25">
    <source>
        <dbReference type="SAM" id="Phobius"/>
    </source>
</evidence>
<dbReference type="SMART" id="SM00220">
    <property type="entry name" value="S_TKc"/>
    <property type="match status" value="1"/>
</dbReference>
<keyword evidence="14 23" id="KW-0067">ATP-binding</keyword>
<evidence type="ECO:0000256" key="2">
    <source>
        <dbReference type="ARBA" id="ARBA00004167"/>
    </source>
</evidence>
<dbReference type="Pfam" id="PF16016">
    <property type="entry name" value="VASt"/>
    <property type="match status" value="1"/>
</dbReference>
<dbReference type="FunFam" id="1.10.510.10:FF:000571">
    <property type="entry name" value="Maternal embryonic leucine zipper kinase"/>
    <property type="match status" value="1"/>
</dbReference>
<evidence type="ECO:0000256" key="5">
    <source>
        <dbReference type="ARBA" id="ARBA00012428"/>
    </source>
</evidence>
<dbReference type="EC" id="2.7.11.12" evidence="5"/>
<feature type="domain" description="F-BAR" evidence="29">
    <location>
        <begin position="806"/>
        <end position="1077"/>
    </location>
</feature>
<dbReference type="InterPro" id="IPR014710">
    <property type="entry name" value="RmlC-like_jellyroll"/>
</dbReference>
<evidence type="ECO:0000256" key="24">
    <source>
        <dbReference type="SAM" id="Coils"/>
    </source>
</evidence>
<evidence type="ECO:0000256" key="16">
    <source>
        <dbReference type="ARBA" id="ARBA00022989"/>
    </source>
</evidence>
<dbReference type="EMBL" id="JNBS01004925">
    <property type="protein sequence ID" value="OQR81698.1"/>
    <property type="molecule type" value="Genomic_DNA"/>
</dbReference>
<evidence type="ECO:0000256" key="7">
    <source>
        <dbReference type="ARBA" id="ARBA00022527"/>
    </source>
</evidence>
<keyword evidence="16 25" id="KW-1133">Transmembrane helix</keyword>
<dbReference type="Pfam" id="PF00069">
    <property type="entry name" value="Pkinase"/>
    <property type="match status" value="1"/>
</dbReference>
<comment type="catalytic activity">
    <reaction evidence="21">
        <text>L-seryl-[protein] + ATP = O-phospho-L-seryl-[protein] + ADP + H(+)</text>
        <dbReference type="Rhea" id="RHEA:17989"/>
        <dbReference type="Rhea" id="RHEA-COMP:9863"/>
        <dbReference type="Rhea" id="RHEA-COMP:11604"/>
        <dbReference type="ChEBI" id="CHEBI:15378"/>
        <dbReference type="ChEBI" id="CHEBI:29999"/>
        <dbReference type="ChEBI" id="CHEBI:30616"/>
        <dbReference type="ChEBI" id="CHEBI:83421"/>
        <dbReference type="ChEBI" id="CHEBI:456216"/>
        <dbReference type="EC" id="2.7.11.12"/>
    </reaction>
</comment>
<evidence type="ECO:0000313" key="32">
    <source>
        <dbReference type="Proteomes" id="UP000243217"/>
    </source>
</evidence>
<evidence type="ECO:0000256" key="21">
    <source>
        <dbReference type="ARBA" id="ARBA00047462"/>
    </source>
</evidence>
<dbReference type="InterPro" id="IPR011009">
    <property type="entry name" value="Kinase-like_dom_sf"/>
</dbReference>
<name>A0A1V9Y7Q6_9STRA</name>
<dbReference type="PROSITE" id="PS00108">
    <property type="entry name" value="PROTEIN_KINASE_ST"/>
    <property type="match status" value="1"/>
</dbReference>
<dbReference type="InterPro" id="IPR000595">
    <property type="entry name" value="cNMP-bd_dom"/>
</dbReference>
<comment type="similarity">
    <text evidence="4">Belongs to the protein kinase superfamily. AGC Ser/Thr protein kinase family. cGMP subfamily.</text>
</comment>
<keyword evidence="15" id="KW-0460">Magnesium</keyword>
<dbReference type="FunFam" id="2.60.120.10:FF:000068">
    <property type="entry name" value="cGMP-dependent protein kinase"/>
    <property type="match status" value="1"/>
</dbReference>
<keyword evidence="12 23" id="KW-0547">Nucleotide-binding</keyword>
<dbReference type="GO" id="GO:0030553">
    <property type="term" value="F:cGMP binding"/>
    <property type="evidence" value="ECO:0007669"/>
    <property type="project" value="UniProtKB-KW"/>
</dbReference>
<evidence type="ECO:0000256" key="19">
    <source>
        <dbReference type="ARBA" id="ARBA00024113"/>
    </source>
</evidence>
<dbReference type="Proteomes" id="UP000243217">
    <property type="component" value="Unassembled WGS sequence"/>
</dbReference>
<evidence type="ECO:0000259" key="28">
    <source>
        <dbReference type="PROSITE" id="PS51285"/>
    </source>
</evidence>
<evidence type="ECO:0000256" key="20">
    <source>
        <dbReference type="ARBA" id="ARBA00047298"/>
    </source>
</evidence>
<feature type="domain" description="Cyclic nucleotide-binding" evidence="27">
    <location>
        <begin position="324"/>
        <end position="422"/>
    </location>
</feature>
<gene>
    <name evidence="31" type="ORF">THRCLA_11498</name>
</gene>
<dbReference type="Gene3D" id="2.60.120.10">
    <property type="entry name" value="Jelly Rolls"/>
    <property type="match status" value="3"/>
</dbReference>
<dbReference type="PROSITE" id="PS51285">
    <property type="entry name" value="AGC_KINASE_CTER"/>
    <property type="match status" value="1"/>
</dbReference>
<dbReference type="PANTHER" id="PTHR24353:SF37">
    <property type="entry name" value="CAMP-DEPENDENT PROTEIN KINASE CATALYTIC SUBUNIT PRKX"/>
    <property type="match status" value="1"/>
</dbReference>
<dbReference type="PROSITE" id="PS00888">
    <property type="entry name" value="CNMP_BINDING_1"/>
    <property type="match status" value="3"/>
</dbReference>
<dbReference type="InterPro" id="IPR000961">
    <property type="entry name" value="AGC-kinase_C"/>
</dbReference>
<dbReference type="FunFam" id="3.30.200.20:FF:000042">
    <property type="entry name" value="Aurora kinase A"/>
    <property type="match status" value="1"/>
</dbReference>
<keyword evidence="18 25" id="KW-0472">Membrane</keyword>
<reference evidence="31 32" key="1">
    <citation type="journal article" date="2014" name="Genome Biol. Evol.">
        <title>The secreted proteins of Achlya hypogyna and Thraustotheca clavata identify the ancestral oomycete secretome and reveal gene acquisitions by horizontal gene transfer.</title>
        <authorList>
            <person name="Misner I."/>
            <person name="Blouin N."/>
            <person name="Leonard G."/>
            <person name="Richards T.A."/>
            <person name="Lane C.E."/>
        </authorList>
    </citation>
    <scope>NUCLEOTIDE SEQUENCE [LARGE SCALE GENOMIC DNA]</scope>
    <source>
        <strain evidence="31 32">ATCC 34112</strain>
    </source>
</reference>
<dbReference type="GO" id="GO:0005524">
    <property type="term" value="F:ATP binding"/>
    <property type="evidence" value="ECO:0007669"/>
    <property type="project" value="UniProtKB-UniRule"/>
</dbReference>
<dbReference type="Gene3D" id="3.30.200.20">
    <property type="entry name" value="Phosphorylase Kinase, domain 1"/>
    <property type="match status" value="1"/>
</dbReference>
<evidence type="ECO:0000256" key="23">
    <source>
        <dbReference type="PROSITE-ProRule" id="PRU10141"/>
    </source>
</evidence>
<feature type="domain" description="Protein kinase" evidence="26">
    <location>
        <begin position="457"/>
        <end position="732"/>
    </location>
</feature>
<dbReference type="STRING" id="74557.A0A1V9Y7Q6"/>
<dbReference type="InterPro" id="IPR001060">
    <property type="entry name" value="FCH_dom"/>
</dbReference>
<dbReference type="InterPro" id="IPR031160">
    <property type="entry name" value="F_BAR_dom"/>
</dbReference>
<feature type="coiled-coil region" evidence="24">
    <location>
        <begin position="1289"/>
        <end position="1316"/>
    </location>
</feature>
<evidence type="ECO:0000313" key="31">
    <source>
        <dbReference type="EMBL" id="OQR81698.1"/>
    </source>
</evidence>
<dbReference type="SMART" id="SM00568">
    <property type="entry name" value="GRAM"/>
    <property type="match status" value="1"/>
</dbReference>
<keyword evidence="32" id="KW-1185">Reference proteome</keyword>
<evidence type="ECO:0000256" key="10">
    <source>
        <dbReference type="ARBA" id="ARBA00022692"/>
    </source>
</evidence>
<keyword evidence="17" id="KW-0142">cGMP-binding</keyword>
<keyword evidence="9" id="KW-0808">Transferase</keyword>
<dbReference type="InterPro" id="IPR018490">
    <property type="entry name" value="cNMP-bd_dom_sf"/>
</dbReference>
<dbReference type="InterPro" id="IPR027267">
    <property type="entry name" value="AH/BAR_dom_sf"/>
</dbReference>
<dbReference type="Gene3D" id="1.20.1270.60">
    <property type="entry name" value="Arfaptin homology (AH) domain/BAR domain"/>
    <property type="match status" value="2"/>
</dbReference>
<dbReference type="InterPro" id="IPR031968">
    <property type="entry name" value="VASt"/>
</dbReference>
<dbReference type="GO" id="GO:0004691">
    <property type="term" value="F:cAMP-dependent protein kinase activity"/>
    <property type="evidence" value="ECO:0007669"/>
    <property type="project" value="TreeGrafter"/>
</dbReference>
<evidence type="ECO:0000256" key="9">
    <source>
        <dbReference type="ARBA" id="ARBA00022679"/>
    </source>
</evidence>
<dbReference type="InterPro" id="IPR008271">
    <property type="entry name" value="Ser/Thr_kinase_AS"/>
</dbReference>
<dbReference type="SUPFAM" id="SSF103657">
    <property type="entry name" value="BAR/IMD domain-like"/>
    <property type="match status" value="2"/>
</dbReference>
<feature type="domain" description="VASt" evidence="30">
    <location>
        <begin position="1619"/>
        <end position="1796"/>
    </location>
</feature>
<dbReference type="PROSITE" id="PS50042">
    <property type="entry name" value="CNMP_BINDING_3"/>
    <property type="match status" value="3"/>
</dbReference>
<dbReference type="SUPFAM" id="SSF56112">
    <property type="entry name" value="Protein kinase-like (PK-like)"/>
    <property type="match status" value="1"/>
</dbReference>
<evidence type="ECO:0000256" key="1">
    <source>
        <dbReference type="ARBA" id="ARBA00001946"/>
    </source>
</evidence>
<dbReference type="PRINTS" id="PR00103">
    <property type="entry name" value="CAMPKINASE"/>
</dbReference>
<proteinExistence type="inferred from homology"/>
<evidence type="ECO:0000256" key="14">
    <source>
        <dbReference type="ARBA" id="ARBA00022840"/>
    </source>
</evidence>